<dbReference type="Pfam" id="PF08044">
    <property type="entry name" value="DUF1707"/>
    <property type="match status" value="1"/>
</dbReference>
<proteinExistence type="predicted"/>
<evidence type="ECO:0000313" key="4">
    <source>
        <dbReference type="Proteomes" id="UP000295680"/>
    </source>
</evidence>
<feature type="region of interest" description="Disordered" evidence="1">
    <location>
        <begin position="1"/>
        <end position="22"/>
    </location>
</feature>
<organism evidence="3 4">
    <name type="scientific">Actinocrispum wychmicini</name>
    <dbReference type="NCBI Taxonomy" id="1213861"/>
    <lineage>
        <taxon>Bacteria</taxon>
        <taxon>Bacillati</taxon>
        <taxon>Actinomycetota</taxon>
        <taxon>Actinomycetes</taxon>
        <taxon>Pseudonocardiales</taxon>
        <taxon>Pseudonocardiaceae</taxon>
        <taxon>Actinocrispum</taxon>
    </lineage>
</organism>
<gene>
    <name evidence="3" type="ORF">EV192_101585</name>
</gene>
<comment type="caution">
    <text evidence="3">The sequence shown here is derived from an EMBL/GenBank/DDBJ whole genome shotgun (WGS) entry which is preliminary data.</text>
</comment>
<keyword evidence="4" id="KW-1185">Reference proteome</keyword>
<evidence type="ECO:0000313" key="3">
    <source>
        <dbReference type="EMBL" id="TCO64802.1"/>
    </source>
</evidence>
<evidence type="ECO:0000259" key="2">
    <source>
        <dbReference type="Pfam" id="PF08044"/>
    </source>
</evidence>
<protein>
    <submittedName>
        <fullName evidence="3">Uncharacterized protein DUF1707</fullName>
    </submittedName>
</protein>
<dbReference type="Proteomes" id="UP000295680">
    <property type="component" value="Unassembled WGS sequence"/>
</dbReference>
<accession>A0A4R2JZR4</accession>
<sequence length="88" mass="9421">MHIVAEEGGTKGRPRPGIDPRDLRVSDAEREHVAGLLNRALERGLIDLDGFSSRIAAAMEARTRAELNGVLIDLPGVVVRIDPNGRGG</sequence>
<feature type="domain" description="DUF1707" evidence="2">
    <location>
        <begin position="23"/>
        <end position="75"/>
    </location>
</feature>
<dbReference type="PANTHER" id="PTHR40763">
    <property type="entry name" value="MEMBRANE PROTEIN-RELATED"/>
    <property type="match status" value="1"/>
</dbReference>
<reference evidence="3 4" key="1">
    <citation type="submission" date="2019-03" db="EMBL/GenBank/DDBJ databases">
        <title>Genomic Encyclopedia of Type Strains, Phase IV (KMG-IV): sequencing the most valuable type-strain genomes for metagenomic binning, comparative biology and taxonomic classification.</title>
        <authorList>
            <person name="Goeker M."/>
        </authorList>
    </citation>
    <scope>NUCLEOTIDE SEQUENCE [LARGE SCALE GENOMIC DNA]</scope>
    <source>
        <strain evidence="3 4">DSM 45934</strain>
    </source>
</reference>
<name>A0A4R2JZR4_9PSEU</name>
<dbReference type="AlphaFoldDB" id="A0A4R2JZR4"/>
<dbReference type="InterPro" id="IPR012551">
    <property type="entry name" value="DUF1707_SHOCT-like"/>
</dbReference>
<dbReference type="PANTHER" id="PTHR40763:SF5">
    <property type="entry name" value="MEMBRANE PROTEIN"/>
    <property type="match status" value="1"/>
</dbReference>
<evidence type="ECO:0000256" key="1">
    <source>
        <dbReference type="SAM" id="MobiDB-lite"/>
    </source>
</evidence>
<dbReference type="EMBL" id="SLWS01000001">
    <property type="protein sequence ID" value="TCO64802.1"/>
    <property type="molecule type" value="Genomic_DNA"/>
</dbReference>